<reference evidence="19 20" key="1">
    <citation type="submission" date="2020-10" db="EMBL/GenBank/DDBJ databases">
        <title>Complete genome sequence of Paludibaculum fermentans P105T, a facultatively anaerobic acidobacterium capable of dissimilatory Fe(III) reduction.</title>
        <authorList>
            <person name="Dedysh S.N."/>
            <person name="Beletsky A.V."/>
            <person name="Kulichevskaya I.S."/>
            <person name="Mardanov A.V."/>
            <person name="Ravin N.V."/>
        </authorList>
    </citation>
    <scope>NUCLEOTIDE SEQUENCE [LARGE SCALE GENOMIC DNA]</scope>
    <source>
        <strain evidence="19 20">P105</strain>
    </source>
</reference>
<dbReference type="GO" id="GO:0050242">
    <property type="term" value="F:pyruvate, phosphate dikinase activity"/>
    <property type="evidence" value="ECO:0007669"/>
    <property type="project" value="UniProtKB-UniRule"/>
</dbReference>
<dbReference type="Pfam" id="PF00391">
    <property type="entry name" value="PEP-utilizers"/>
    <property type="match status" value="1"/>
</dbReference>
<feature type="binding site" evidence="14">
    <location>
        <position position="800"/>
    </location>
    <ligand>
        <name>substrate</name>
    </ligand>
</feature>
<evidence type="ECO:0000256" key="7">
    <source>
        <dbReference type="ARBA" id="ARBA00022723"/>
    </source>
</evidence>
<dbReference type="InterPro" id="IPR013815">
    <property type="entry name" value="ATP_grasp_subdomain_1"/>
</dbReference>
<feature type="binding site" evidence="14">
    <location>
        <position position="777"/>
    </location>
    <ligand>
        <name>substrate</name>
    </ligand>
</feature>
<evidence type="ECO:0000256" key="8">
    <source>
        <dbReference type="ARBA" id="ARBA00022741"/>
    </source>
</evidence>
<dbReference type="InterPro" id="IPR002192">
    <property type="entry name" value="PPDK_AMP/ATP-bd"/>
</dbReference>
<dbReference type="EMBL" id="CP063849">
    <property type="protein sequence ID" value="QOY87730.1"/>
    <property type="molecule type" value="Genomic_DNA"/>
</dbReference>
<sequence length="916" mass="100103">MSKYVYSFGGGTAEGDGTMKDSLGGKGAGLASMCRAGVPVPGGFTIITDVCNVFFDNDKKVPKEVDEQIWKALDQLEALMGKKLGDAADPLLLSVRSGAKFSMPGMMNTILNLGLNDKTTKGLSDKTGNPRFAYDCYRRFIQMFGEVAFGVEMEHFDHAFDTLKAKKKYKLDTEMTADDLKVIVEEFKKIFKKHAKRDFPQDAREQLLLSRNAVFMSWWAPKASYYRKMEKISDRLGTACNIQAMVFGNMGDTSATGVGFTRDPGSGEKVFYGEFLVNAQGEDVVAGIRTPSPISELKDWNADVYNQLRDITSKLELSYKDMQDFEFTVQEGVLWMLQTRNGKRTGPAAVRVAVDMVTEGLIDEKTAVMRVAPAQLDQLLHPVFDTASLKSLTKLATGIDASPGAAVGRLAFTSEDAVEMSAKSPVILIRKETTPDDIHGMDAAKGILTAVGGKSSHAAVVARGMGVPCVVGCGAISINERGKVATVKTADKTVTIKEGDWVSIDGATGGVYLGQAATKDPDPNSPVFAKFMKMADVFRGKFGVRANADIPRDAKAARAFGAEGIGLCRTEHMFFAEDRLPHVQAMILTDNVKDRTKALAKLLPMQRKDFAGLFEAMNGFPVVIRTLDPPLHEFVPKREELMVDLAKLPTADIKTKKEMLSRYKNFAPDVKSLKTVLPQLLARVEQLHEFNPMLGHRGCRLGITYPEITEMQARAIFEAVVQVAKKGKTVIPEVMIPLIGGVEELENQKKIVKAIAEEVLGKAGLKKQKYMIGTMIEIPRAALTADRVATEAEFFSFGTNDLTQTTMGLSRDDYTKFSKEYEEKKIFKNDPFGVIDREGVGKLIKLAVDLGRSTNPELEIGICGEHGGDPSSVEFCYQVGMDYVSCSPYRVPIARLAAAQAAIAKSEGSAEANRTA</sequence>
<dbReference type="SUPFAM" id="SSF52009">
    <property type="entry name" value="Phosphohistidine domain"/>
    <property type="match status" value="1"/>
</dbReference>
<comment type="catalytic activity">
    <reaction evidence="12">
        <text>pyruvate + phosphate + ATP = phosphoenolpyruvate + AMP + diphosphate + H(+)</text>
        <dbReference type="Rhea" id="RHEA:10756"/>
        <dbReference type="ChEBI" id="CHEBI:15361"/>
        <dbReference type="ChEBI" id="CHEBI:15378"/>
        <dbReference type="ChEBI" id="CHEBI:30616"/>
        <dbReference type="ChEBI" id="CHEBI:33019"/>
        <dbReference type="ChEBI" id="CHEBI:43474"/>
        <dbReference type="ChEBI" id="CHEBI:58702"/>
        <dbReference type="ChEBI" id="CHEBI:456215"/>
        <dbReference type="EC" id="2.7.9.1"/>
    </reaction>
</comment>
<evidence type="ECO:0000256" key="13">
    <source>
        <dbReference type="PIRSR" id="PIRSR000853-1"/>
    </source>
</evidence>
<dbReference type="NCBIfam" id="TIGR01828">
    <property type="entry name" value="pyru_phos_dikin"/>
    <property type="match status" value="1"/>
</dbReference>
<evidence type="ECO:0000256" key="14">
    <source>
        <dbReference type="PIRSR" id="PIRSR000853-2"/>
    </source>
</evidence>
<feature type="binding site" evidence="14">
    <location>
        <position position="625"/>
    </location>
    <ligand>
        <name>substrate</name>
    </ligand>
</feature>
<evidence type="ECO:0000256" key="15">
    <source>
        <dbReference type="PIRSR" id="PIRSR000853-3"/>
    </source>
</evidence>
<dbReference type="RefSeq" id="WP_194449397.1">
    <property type="nucleotide sequence ID" value="NZ_CP063849.1"/>
</dbReference>
<dbReference type="PANTHER" id="PTHR22931:SF9">
    <property type="entry name" value="PYRUVATE, PHOSPHATE DIKINASE 1, CHLOROPLASTIC"/>
    <property type="match status" value="1"/>
</dbReference>
<evidence type="ECO:0000256" key="4">
    <source>
        <dbReference type="ARBA" id="ARBA00011994"/>
    </source>
</evidence>
<feature type="binding site" evidence="15">
    <location>
        <position position="777"/>
    </location>
    <ligand>
        <name>Mg(2+)</name>
        <dbReference type="ChEBI" id="CHEBI:18420"/>
    </ligand>
</feature>
<dbReference type="SUPFAM" id="SSF56059">
    <property type="entry name" value="Glutathione synthetase ATP-binding domain-like"/>
    <property type="match status" value="1"/>
</dbReference>
<dbReference type="InterPro" id="IPR000121">
    <property type="entry name" value="PEP_util_C"/>
</dbReference>
<feature type="domain" description="PEP-utilising enzyme mobile" evidence="16">
    <location>
        <begin position="424"/>
        <end position="509"/>
    </location>
</feature>
<feature type="active site" description="Proton donor" evidence="13">
    <location>
        <position position="863"/>
    </location>
</feature>
<keyword evidence="9 19" id="KW-0418">Kinase</keyword>
<dbReference type="Gene3D" id="3.30.1490.20">
    <property type="entry name" value="ATP-grasp fold, A domain"/>
    <property type="match status" value="1"/>
</dbReference>
<dbReference type="PIRSF" id="PIRSF000853">
    <property type="entry name" value="PPDK"/>
    <property type="match status" value="1"/>
</dbReference>
<dbReference type="InterPro" id="IPR023151">
    <property type="entry name" value="PEP_util_CS"/>
</dbReference>
<protein>
    <recommendedName>
        <fullName evidence="5 12">Pyruvate, phosphate dikinase</fullName>
        <ecNumber evidence="4 12">2.7.9.1</ecNumber>
    </recommendedName>
</protein>
<evidence type="ECO:0000256" key="9">
    <source>
        <dbReference type="ARBA" id="ARBA00022777"/>
    </source>
</evidence>
<dbReference type="InterPro" id="IPR040442">
    <property type="entry name" value="Pyrv_kinase-like_dom_sf"/>
</dbReference>
<evidence type="ECO:0000259" key="17">
    <source>
        <dbReference type="Pfam" id="PF01326"/>
    </source>
</evidence>
<dbReference type="InterPro" id="IPR036637">
    <property type="entry name" value="Phosphohistidine_dom_sf"/>
</dbReference>
<keyword evidence="20" id="KW-1185">Reference proteome</keyword>
<feature type="domain" description="Pyruvate phosphate dikinase AMP/ATP-binding" evidence="17">
    <location>
        <begin position="59"/>
        <end position="292"/>
    </location>
</feature>
<dbReference type="NCBIfam" id="NF004531">
    <property type="entry name" value="PRK05878.1"/>
    <property type="match status" value="1"/>
</dbReference>
<evidence type="ECO:0000256" key="10">
    <source>
        <dbReference type="ARBA" id="ARBA00022840"/>
    </source>
</evidence>
<accession>A0A7S7SL53</accession>
<dbReference type="Proteomes" id="UP000593892">
    <property type="component" value="Chromosome"/>
</dbReference>
<dbReference type="GO" id="GO:0046872">
    <property type="term" value="F:metal ion binding"/>
    <property type="evidence" value="ECO:0007669"/>
    <property type="project" value="UniProtKB-UniRule"/>
</dbReference>
<organism evidence="19 20">
    <name type="scientific">Paludibaculum fermentans</name>
    <dbReference type="NCBI Taxonomy" id="1473598"/>
    <lineage>
        <taxon>Bacteria</taxon>
        <taxon>Pseudomonadati</taxon>
        <taxon>Acidobacteriota</taxon>
        <taxon>Terriglobia</taxon>
        <taxon>Bryobacterales</taxon>
        <taxon>Bryobacteraceae</taxon>
        <taxon>Paludibaculum</taxon>
    </lineage>
</organism>
<evidence type="ECO:0000256" key="1">
    <source>
        <dbReference type="ARBA" id="ARBA00001946"/>
    </source>
</evidence>
<evidence type="ECO:0000256" key="12">
    <source>
        <dbReference type="PIRNR" id="PIRNR000853"/>
    </source>
</evidence>
<comment type="cofactor">
    <cofactor evidence="1 12 15">
        <name>Mg(2+)</name>
        <dbReference type="ChEBI" id="CHEBI:18420"/>
    </cofactor>
</comment>
<gene>
    <name evidence="19" type="ORF">IRI77_34130</name>
</gene>
<feature type="binding site" evidence="15">
    <location>
        <position position="801"/>
    </location>
    <ligand>
        <name>Mg(2+)</name>
        <dbReference type="ChEBI" id="CHEBI:18420"/>
    </ligand>
</feature>
<feature type="binding site" evidence="14">
    <location>
        <position position="798"/>
    </location>
    <ligand>
        <name>substrate</name>
    </ligand>
</feature>
<evidence type="ECO:0000256" key="5">
    <source>
        <dbReference type="ARBA" id="ARBA00020138"/>
    </source>
</evidence>
<feature type="domain" description="Pyruvate phosphate dikinase AMP/ATP-binding" evidence="17">
    <location>
        <begin position="305"/>
        <end position="357"/>
    </location>
</feature>
<dbReference type="InterPro" id="IPR015813">
    <property type="entry name" value="Pyrv/PenolPyrv_kinase-like_dom"/>
</dbReference>
<keyword evidence="6 19" id="KW-0808">Transferase</keyword>
<dbReference type="PROSITE" id="PS00742">
    <property type="entry name" value="PEP_ENZYMES_2"/>
    <property type="match status" value="1"/>
</dbReference>
<keyword evidence="7 15" id="KW-0479">Metal-binding</keyword>
<dbReference type="GO" id="GO:0005524">
    <property type="term" value="F:ATP binding"/>
    <property type="evidence" value="ECO:0007669"/>
    <property type="project" value="UniProtKB-UniRule"/>
</dbReference>
<dbReference type="Gene3D" id="1.10.189.10">
    <property type="entry name" value="Pyruvate Phosphate Dikinase, domain 2"/>
    <property type="match status" value="1"/>
</dbReference>
<dbReference type="AlphaFoldDB" id="A0A7S7SL53"/>
<evidence type="ECO:0000313" key="19">
    <source>
        <dbReference type="EMBL" id="QOY87730.1"/>
    </source>
</evidence>
<evidence type="ECO:0000256" key="3">
    <source>
        <dbReference type="ARBA" id="ARBA00007837"/>
    </source>
</evidence>
<evidence type="ECO:0000259" key="16">
    <source>
        <dbReference type="Pfam" id="PF00391"/>
    </source>
</evidence>
<dbReference type="Gene3D" id="3.30.470.20">
    <property type="entry name" value="ATP-grasp fold, B domain"/>
    <property type="match status" value="1"/>
</dbReference>
<comment type="similarity">
    <text evidence="3 12">Belongs to the PEP-utilizing enzyme family.</text>
</comment>
<dbReference type="PANTHER" id="PTHR22931">
    <property type="entry name" value="PHOSPHOENOLPYRUVATE DIKINASE-RELATED"/>
    <property type="match status" value="1"/>
</dbReference>
<feature type="active site" description="Tele-phosphohistidine intermediate" evidence="13">
    <location>
        <position position="457"/>
    </location>
</feature>
<proteinExistence type="inferred from homology"/>
<evidence type="ECO:0000256" key="11">
    <source>
        <dbReference type="ARBA" id="ARBA00022842"/>
    </source>
</evidence>
<dbReference type="Pfam" id="PF01326">
    <property type="entry name" value="PPDK_N"/>
    <property type="match status" value="2"/>
</dbReference>
<feature type="binding site" evidence="14">
    <location>
        <position position="801"/>
    </location>
    <ligand>
        <name>substrate</name>
    </ligand>
</feature>
<keyword evidence="10" id="KW-0067">ATP-binding</keyword>
<dbReference type="InterPro" id="IPR018274">
    <property type="entry name" value="PEP_util_AS"/>
</dbReference>
<evidence type="ECO:0000256" key="6">
    <source>
        <dbReference type="ARBA" id="ARBA00022679"/>
    </source>
</evidence>
<keyword evidence="11 15" id="KW-0460">Magnesium</keyword>
<dbReference type="Pfam" id="PF02896">
    <property type="entry name" value="PEP-utilizers_C"/>
    <property type="match status" value="1"/>
</dbReference>
<dbReference type="SUPFAM" id="SSF51621">
    <property type="entry name" value="Phosphoenolpyruvate/pyruvate domain"/>
    <property type="match status" value="1"/>
</dbReference>
<feature type="binding site" evidence="14">
    <location>
        <position position="569"/>
    </location>
    <ligand>
        <name>substrate</name>
    </ligand>
</feature>
<dbReference type="KEGG" id="pfer:IRI77_34130"/>
<dbReference type="InterPro" id="IPR008279">
    <property type="entry name" value="PEP-util_enz_mobile_dom"/>
</dbReference>
<name>A0A7S7SL53_PALFE</name>
<feature type="domain" description="PEP-utilising enzyme C-terminal" evidence="18">
    <location>
        <begin position="541"/>
        <end position="901"/>
    </location>
</feature>
<keyword evidence="8" id="KW-0547">Nucleotide-binding</keyword>
<evidence type="ECO:0000259" key="18">
    <source>
        <dbReference type="Pfam" id="PF02896"/>
    </source>
</evidence>
<keyword evidence="19" id="KW-0670">Pyruvate</keyword>
<comment type="function">
    <text evidence="2">Catalyzes the reversible phosphorylation of pyruvate and phosphate.</text>
</comment>
<dbReference type="EC" id="2.7.9.1" evidence="4 12"/>
<evidence type="ECO:0000256" key="2">
    <source>
        <dbReference type="ARBA" id="ARBA00003144"/>
    </source>
</evidence>
<dbReference type="Gene3D" id="1.20.80.30">
    <property type="match status" value="1"/>
</dbReference>
<dbReference type="GO" id="GO:0016301">
    <property type="term" value="F:kinase activity"/>
    <property type="evidence" value="ECO:0007669"/>
    <property type="project" value="UniProtKB-UniRule"/>
</dbReference>
<dbReference type="InterPro" id="IPR010121">
    <property type="entry name" value="Pyruvate_phosphate_dikinase"/>
</dbReference>
<dbReference type="Gene3D" id="3.50.30.10">
    <property type="entry name" value="Phosphohistidine domain"/>
    <property type="match status" value="1"/>
</dbReference>
<dbReference type="PROSITE" id="PS00370">
    <property type="entry name" value="PEP_ENZYMES_PHOS_SITE"/>
    <property type="match status" value="1"/>
</dbReference>
<evidence type="ECO:0000313" key="20">
    <source>
        <dbReference type="Proteomes" id="UP000593892"/>
    </source>
</evidence>
<feature type="binding site" evidence="14">
    <location>
        <position position="799"/>
    </location>
    <ligand>
        <name>substrate</name>
    </ligand>
</feature>
<dbReference type="Gene3D" id="3.20.20.60">
    <property type="entry name" value="Phosphoenolpyruvate-binding domains"/>
    <property type="match status" value="1"/>
</dbReference>